<keyword evidence="12 14" id="KW-0030">Aminoacyl-tRNA synthetase</keyword>
<dbReference type="SUPFAM" id="SSF55186">
    <property type="entry name" value="ThrRS/AlaRS common domain"/>
    <property type="match status" value="1"/>
</dbReference>
<dbReference type="EMBL" id="ANHZ02000001">
    <property type="protein sequence ID" value="EME37972.1"/>
    <property type="molecule type" value="Genomic_DNA"/>
</dbReference>
<dbReference type="GO" id="GO:0046872">
    <property type="term" value="F:metal ion binding"/>
    <property type="evidence" value="ECO:0007669"/>
    <property type="project" value="UniProtKB-KW"/>
</dbReference>
<comment type="subunit">
    <text evidence="14">Homodimer.</text>
</comment>
<dbReference type="PRINTS" id="PR01047">
    <property type="entry name" value="TRNASYNTHTHR"/>
</dbReference>
<reference evidence="18 19" key="1">
    <citation type="journal article" date="2014" name="Genome Announc.">
        <title>Draft Genome Sequence of Kocuria palustris PEL.</title>
        <authorList>
            <person name="Sharma G."/>
            <person name="Khatri I."/>
            <person name="Subramanian S."/>
        </authorList>
    </citation>
    <scope>NUCLEOTIDE SEQUENCE [LARGE SCALE GENOMIC DNA]</scope>
    <source>
        <strain evidence="18 19">PEL</strain>
    </source>
</reference>
<comment type="subcellular location">
    <subcellularLocation>
        <location evidence="1 14">Cytoplasm</location>
    </subcellularLocation>
</comment>
<evidence type="ECO:0000256" key="9">
    <source>
        <dbReference type="ARBA" id="ARBA00022840"/>
    </source>
</evidence>
<accession>M2WHB1</accession>
<dbReference type="SMART" id="SM00863">
    <property type="entry name" value="tRNA_SAD"/>
    <property type="match status" value="1"/>
</dbReference>
<evidence type="ECO:0000313" key="18">
    <source>
        <dbReference type="EMBL" id="EME37972.1"/>
    </source>
</evidence>
<comment type="similarity">
    <text evidence="2 14">Belongs to the class-II aminoacyl-tRNA synthetase family.</text>
</comment>
<dbReference type="GO" id="GO:0005524">
    <property type="term" value="F:ATP binding"/>
    <property type="evidence" value="ECO:0007669"/>
    <property type="project" value="UniProtKB-UniRule"/>
</dbReference>
<dbReference type="SUPFAM" id="SSF55681">
    <property type="entry name" value="Class II aaRS and biotin synthetases"/>
    <property type="match status" value="1"/>
</dbReference>
<dbReference type="InterPro" id="IPR045864">
    <property type="entry name" value="aa-tRNA-synth_II/BPL/LPL"/>
</dbReference>
<feature type="binding site" evidence="14">
    <location>
        <position position="556"/>
    </location>
    <ligand>
        <name>Zn(2+)</name>
        <dbReference type="ChEBI" id="CHEBI:29105"/>
        <note>catalytic</note>
    </ligand>
</feature>
<protein>
    <recommendedName>
        <fullName evidence="14">Threonine--tRNA ligase</fullName>
        <ecNumber evidence="14">6.1.1.3</ecNumber>
    </recommendedName>
    <alternativeName>
        <fullName evidence="14">Threonyl-tRNA synthetase</fullName>
        <shortName evidence="14">ThrRS</shortName>
    </alternativeName>
</protein>
<dbReference type="InterPro" id="IPR002320">
    <property type="entry name" value="Thr-tRNA-ligase_IIa"/>
</dbReference>
<dbReference type="GO" id="GO:0004829">
    <property type="term" value="F:threonine-tRNA ligase activity"/>
    <property type="evidence" value="ECO:0007669"/>
    <property type="project" value="UniProtKB-UniRule"/>
</dbReference>
<dbReference type="PROSITE" id="PS51880">
    <property type="entry name" value="TGS"/>
    <property type="match status" value="1"/>
</dbReference>
<keyword evidence="7 14" id="KW-0547">Nucleotide-binding</keyword>
<keyword evidence="3 14" id="KW-0963">Cytoplasm</keyword>
<comment type="catalytic activity">
    <reaction evidence="13 14">
        <text>tRNA(Thr) + L-threonine + ATP = L-threonyl-tRNA(Thr) + AMP + diphosphate + H(+)</text>
        <dbReference type="Rhea" id="RHEA:24624"/>
        <dbReference type="Rhea" id="RHEA-COMP:9670"/>
        <dbReference type="Rhea" id="RHEA-COMP:9704"/>
        <dbReference type="ChEBI" id="CHEBI:15378"/>
        <dbReference type="ChEBI" id="CHEBI:30616"/>
        <dbReference type="ChEBI" id="CHEBI:33019"/>
        <dbReference type="ChEBI" id="CHEBI:57926"/>
        <dbReference type="ChEBI" id="CHEBI:78442"/>
        <dbReference type="ChEBI" id="CHEBI:78534"/>
        <dbReference type="ChEBI" id="CHEBI:456215"/>
        <dbReference type="EC" id="6.1.1.3"/>
    </reaction>
</comment>
<dbReference type="CDD" id="cd00771">
    <property type="entry name" value="ThrRS_core"/>
    <property type="match status" value="1"/>
</dbReference>
<keyword evidence="11 14" id="KW-0648">Protein biosynthesis</keyword>
<comment type="caution">
    <text evidence="14">Lacks conserved residue(s) required for the propagation of feature annotation.</text>
</comment>
<dbReference type="GO" id="GO:0000049">
    <property type="term" value="F:tRNA binding"/>
    <property type="evidence" value="ECO:0007669"/>
    <property type="project" value="UniProtKB-KW"/>
</dbReference>
<dbReference type="Gene3D" id="3.40.50.800">
    <property type="entry name" value="Anticodon-binding domain"/>
    <property type="match status" value="1"/>
</dbReference>
<dbReference type="InterPro" id="IPR004154">
    <property type="entry name" value="Anticodon-bd"/>
</dbReference>
<dbReference type="InterPro" id="IPR002314">
    <property type="entry name" value="aa-tRNA-synt_IIb"/>
</dbReference>
<name>M2WHB1_9MICC</name>
<dbReference type="Gene3D" id="3.30.980.10">
    <property type="entry name" value="Threonyl-trna Synthetase, Chain A, domain 2"/>
    <property type="match status" value="1"/>
</dbReference>
<dbReference type="STRING" id="71999.KPaMU14_05485"/>
<keyword evidence="9 14" id="KW-0067">ATP-binding</keyword>
<dbReference type="InterPro" id="IPR004095">
    <property type="entry name" value="TGS"/>
</dbReference>
<keyword evidence="5 14" id="KW-0436">Ligase</keyword>
<dbReference type="NCBIfam" id="TIGR00418">
    <property type="entry name" value="thrS"/>
    <property type="match status" value="1"/>
</dbReference>
<feature type="binding site" evidence="14">
    <location>
        <position position="429"/>
    </location>
    <ligand>
        <name>Zn(2+)</name>
        <dbReference type="ChEBI" id="CHEBI:29105"/>
        <note>catalytic</note>
    </ligand>
</feature>
<feature type="domain" description="Aminoacyl-transfer RNA synthetases class-II family profile" evidence="16">
    <location>
        <begin position="264"/>
        <end position="579"/>
    </location>
</feature>
<dbReference type="CDD" id="cd01667">
    <property type="entry name" value="TGS_ThrRS"/>
    <property type="match status" value="1"/>
</dbReference>
<dbReference type="SUPFAM" id="SSF52954">
    <property type="entry name" value="Class II aaRS ABD-related"/>
    <property type="match status" value="1"/>
</dbReference>
<evidence type="ECO:0000256" key="4">
    <source>
        <dbReference type="ARBA" id="ARBA00022555"/>
    </source>
</evidence>
<comment type="caution">
    <text evidence="18">The sequence shown here is derived from an EMBL/GenBank/DDBJ whole genome shotgun (WGS) entry which is preliminary data.</text>
</comment>
<evidence type="ECO:0000259" key="17">
    <source>
        <dbReference type="PROSITE" id="PS51880"/>
    </source>
</evidence>
<evidence type="ECO:0000256" key="7">
    <source>
        <dbReference type="ARBA" id="ARBA00022741"/>
    </source>
</evidence>
<evidence type="ECO:0000256" key="12">
    <source>
        <dbReference type="ARBA" id="ARBA00023146"/>
    </source>
</evidence>
<dbReference type="Proteomes" id="UP000009877">
    <property type="component" value="Unassembled WGS sequence"/>
</dbReference>
<keyword evidence="10 14" id="KW-0694">RNA-binding</keyword>
<dbReference type="GO" id="GO:0006435">
    <property type="term" value="P:threonyl-tRNA aminoacylation"/>
    <property type="evidence" value="ECO:0007669"/>
    <property type="project" value="UniProtKB-UniRule"/>
</dbReference>
<dbReference type="EC" id="6.1.1.3" evidence="14"/>
<evidence type="ECO:0000256" key="13">
    <source>
        <dbReference type="ARBA" id="ARBA00049515"/>
    </source>
</evidence>
<dbReference type="InterPro" id="IPR033728">
    <property type="entry name" value="ThrRS_core"/>
</dbReference>
<feature type="region of interest" description="Disordered" evidence="15">
    <location>
        <begin position="678"/>
        <end position="714"/>
    </location>
</feature>
<evidence type="ECO:0000256" key="10">
    <source>
        <dbReference type="ARBA" id="ARBA00022884"/>
    </source>
</evidence>
<dbReference type="FunFam" id="3.30.930.10:FF:000019">
    <property type="entry name" value="Threonine--tRNA ligase"/>
    <property type="match status" value="1"/>
</dbReference>
<dbReference type="Gene3D" id="3.30.54.20">
    <property type="match status" value="1"/>
</dbReference>
<organism evidence="18 19">
    <name type="scientific">Kocuria palustris PEL</name>
    <dbReference type="NCBI Taxonomy" id="1236550"/>
    <lineage>
        <taxon>Bacteria</taxon>
        <taxon>Bacillati</taxon>
        <taxon>Actinomycetota</taxon>
        <taxon>Actinomycetes</taxon>
        <taxon>Micrococcales</taxon>
        <taxon>Micrococcaceae</taxon>
        <taxon>Kocuria</taxon>
    </lineage>
</organism>
<dbReference type="Gene3D" id="3.30.930.10">
    <property type="entry name" value="Bira Bifunctional Protein, Domain 2"/>
    <property type="match status" value="1"/>
</dbReference>
<proteinExistence type="inferred from homology"/>
<dbReference type="FunFam" id="3.30.54.20:FF:000003">
    <property type="entry name" value="Threonine--tRNA ligase"/>
    <property type="match status" value="1"/>
</dbReference>
<dbReference type="InterPro" id="IPR047246">
    <property type="entry name" value="ThrRS_anticodon"/>
</dbReference>
<dbReference type="InterPro" id="IPR012947">
    <property type="entry name" value="tRNA_SAD"/>
</dbReference>
<dbReference type="CDD" id="cd00860">
    <property type="entry name" value="ThrRS_anticodon"/>
    <property type="match status" value="1"/>
</dbReference>
<evidence type="ECO:0000259" key="16">
    <source>
        <dbReference type="PROSITE" id="PS50862"/>
    </source>
</evidence>
<evidence type="ECO:0000313" key="19">
    <source>
        <dbReference type="Proteomes" id="UP000009877"/>
    </source>
</evidence>
<dbReference type="InterPro" id="IPR036621">
    <property type="entry name" value="Anticodon-bd_dom_sf"/>
</dbReference>
<keyword evidence="19" id="KW-1185">Reference proteome</keyword>
<evidence type="ECO:0000256" key="1">
    <source>
        <dbReference type="ARBA" id="ARBA00004496"/>
    </source>
</evidence>
<dbReference type="Pfam" id="PF03129">
    <property type="entry name" value="HGTP_anticodon"/>
    <property type="match status" value="1"/>
</dbReference>
<feature type="domain" description="TGS" evidence="17">
    <location>
        <begin position="11"/>
        <end position="68"/>
    </location>
</feature>
<evidence type="ECO:0000256" key="3">
    <source>
        <dbReference type="ARBA" id="ARBA00022490"/>
    </source>
</evidence>
<evidence type="ECO:0000256" key="8">
    <source>
        <dbReference type="ARBA" id="ARBA00022833"/>
    </source>
</evidence>
<dbReference type="Pfam" id="PF07973">
    <property type="entry name" value="tRNA_SAD"/>
    <property type="match status" value="1"/>
</dbReference>
<evidence type="ECO:0000256" key="15">
    <source>
        <dbReference type="SAM" id="MobiDB-lite"/>
    </source>
</evidence>
<keyword evidence="4 14" id="KW-0820">tRNA-binding</keyword>
<dbReference type="PROSITE" id="PS50862">
    <property type="entry name" value="AA_TRNA_LIGASE_II"/>
    <property type="match status" value="1"/>
</dbReference>
<dbReference type="AlphaFoldDB" id="M2WHB1"/>
<dbReference type="PANTHER" id="PTHR11451">
    <property type="entry name" value="THREONINE-TRNA LIGASE"/>
    <property type="match status" value="1"/>
</dbReference>
<sequence>MSQNPSAQDPSVGGITVTVDGQQQQVATGTTAADLYKGQREVVVARIDGTLRDLATPLADGQSVERVLISDPEGLEVLRHSTAHVMAQAVQELKQEAKLGIGPYITDGFYFDFDVDEAFTPEDLKALEKRMQKIVNSTQSFRRRSVTHDEAVAEMADEPYKLELIGLAQGPGSGAEVAATEGASQEVAAGELTIYDNVDRKSGEIVWKDLCRGPHLPDTKLIGNGFALMRSAAAYWRGSEKNKQLQRIYGTAWPTKDELKAYKDRLAEAERRDHRKLGSELDLFSFPDEIGSGLAVFHPKGGLIRMEMENLSREQHVKHGYSFVNTPHITKSTLYEISGHLGFYKDGMFPPMQMDEERDDAGNVTKQGQDYYLKPMNCPMHNLIFRQRGRSYRDLPLRLFEFGTVYRNEKSGVIHGLTRARGFTQDDAHIYCTREQMRDEIATTLDFVLDLLRAYGLDDFYLELSTRDPQKSIGDDATWEEATSTLEEVATASGLELVPDPEGAAFYGPKISVQARDAIGRTWQMSTIQLDFFMPERFDLEYAAADGSRQRPVMIHRALFGSIERFFGVLTEHYAGAFPAWLAPEQVRAIPVAEAFDDYLGDVVAKLRTAGVRAELDSSSDRFPKKIRTASKDKVPFVLIAGGDDAEAGAVSFRFRDGSQENGVPVEEAVARIAAHVGNRVNDDPVPSAAAGDETVGHAPGVDADAPGSQGAQS</sequence>
<feature type="binding site" evidence="14">
    <location>
        <position position="378"/>
    </location>
    <ligand>
        <name>Zn(2+)</name>
        <dbReference type="ChEBI" id="CHEBI:29105"/>
        <note>catalytic</note>
    </ligand>
</feature>
<dbReference type="PANTHER" id="PTHR11451:SF44">
    <property type="entry name" value="THREONINE--TRNA LIGASE, CHLOROPLASTIC_MITOCHONDRIAL 2"/>
    <property type="match status" value="1"/>
</dbReference>
<keyword evidence="6 14" id="KW-0479">Metal-binding</keyword>
<evidence type="ECO:0000256" key="6">
    <source>
        <dbReference type="ARBA" id="ARBA00022723"/>
    </source>
</evidence>
<gene>
    <name evidence="14" type="primary">thrS</name>
    <name evidence="18" type="ORF">C884_00167</name>
</gene>
<evidence type="ECO:0000256" key="14">
    <source>
        <dbReference type="HAMAP-Rule" id="MF_00184"/>
    </source>
</evidence>
<evidence type="ECO:0000256" key="5">
    <source>
        <dbReference type="ARBA" id="ARBA00022598"/>
    </source>
</evidence>
<evidence type="ECO:0000256" key="2">
    <source>
        <dbReference type="ARBA" id="ARBA00008226"/>
    </source>
</evidence>
<dbReference type="InterPro" id="IPR006195">
    <property type="entry name" value="aa-tRNA-synth_II"/>
</dbReference>
<dbReference type="InterPro" id="IPR018163">
    <property type="entry name" value="Thr/Ala-tRNA-synth_IIc_edit"/>
</dbReference>
<dbReference type="Pfam" id="PF00587">
    <property type="entry name" value="tRNA-synt_2b"/>
    <property type="match status" value="1"/>
</dbReference>
<keyword evidence="8 14" id="KW-0862">Zinc</keyword>
<dbReference type="HAMAP" id="MF_00184">
    <property type="entry name" value="Thr_tRNA_synth"/>
    <property type="match status" value="1"/>
</dbReference>
<evidence type="ECO:0000256" key="11">
    <source>
        <dbReference type="ARBA" id="ARBA00022917"/>
    </source>
</evidence>
<comment type="cofactor">
    <cofactor evidence="14">
        <name>Zn(2+)</name>
        <dbReference type="ChEBI" id="CHEBI:29105"/>
    </cofactor>
    <text evidence="14">Binds 1 zinc ion per subunit.</text>
</comment>
<dbReference type="FunFam" id="3.40.50.800:FF:000001">
    <property type="entry name" value="Threonine--tRNA ligase"/>
    <property type="match status" value="1"/>
</dbReference>
<dbReference type="GO" id="GO:0005737">
    <property type="term" value="C:cytoplasm"/>
    <property type="evidence" value="ECO:0007669"/>
    <property type="project" value="UniProtKB-SubCell"/>
</dbReference>